<reference evidence="1 2" key="1">
    <citation type="submission" date="2024-08" db="EMBL/GenBank/DDBJ databases">
        <title>Gnathostoma spinigerum genome.</title>
        <authorList>
            <person name="Gonzalez-Bertolin B."/>
            <person name="Monzon S."/>
            <person name="Zaballos A."/>
            <person name="Jimenez P."/>
            <person name="Dekumyoy P."/>
            <person name="Varona S."/>
            <person name="Cuesta I."/>
            <person name="Sumanam S."/>
            <person name="Adisakwattana P."/>
            <person name="Gasser R.B."/>
            <person name="Hernandez-Gonzalez A."/>
            <person name="Young N.D."/>
            <person name="Perteguer M.J."/>
        </authorList>
    </citation>
    <scope>NUCLEOTIDE SEQUENCE [LARGE SCALE GENOMIC DNA]</scope>
    <source>
        <strain evidence="1">AL3</strain>
        <tissue evidence="1">Liver</tissue>
    </source>
</reference>
<sequence>MQWTLVITFGDFIECHIETLIRNKCWLCYGGVFERHEIPKCPRGARVMRRPDGMARKCLPHQNSLCINALPDQPNAQTVCCWYNQVDYYCCLDVSALECPDYHNVTVVVHHAYPQNPYALRSFHFRENLENELALLALPHYLNPSESFDQNDISVRRKFVN</sequence>
<organism evidence="1 2">
    <name type="scientific">Gnathostoma spinigerum</name>
    <dbReference type="NCBI Taxonomy" id="75299"/>
    <lineage>
        <taxon>Eukaryota</taxon>
        <taxon>Metazoa</taxon>
        <taxon>Ecdysozoa</taxon>
        <taxon>Nematoda</taxon>
        <taxon>Chromadorea</taxon>
        <taxon>Rhabditida</taxon>
        <taxon>Spirurina</taxon>
        <taxon>Gnathostomatomorpha</taxon>
        <taxon>Gnathostomatoidea</taxon>
        <taxon>Gnathostomatidae</taxon>
        <taxon>Gnathostoma</taxon>
    </lineage>
</organism>
<proteinExistence type="predicted"/>
<dbReference type="EMBL" id="JBGFUD010008600">
    <property type="protein sequence ID" value="MFH4982162.1"/>
    <property type="molecule type" value="Genomic_DNA"/>
</dbReference>
<protein>
    <submittedName>
        <fullName evidence="1">Uncharacterized protein</fullName>
    </submittedName>
</protein>
<name>A0ABD6EZN2_9BILA</name>
<evidence type="ECO:0000313" key="2">
    <source>
        <dbReference type="Proteomes" id="UP001608902"/>
    </source>
</evidence>
<comment type="caution">
    <text evidence="1">The sequence shown here is derived from an EMBL/GenBank/DDBJ whole genome shotgun (WGS) entry which is preliminary data.</text>
</comment>
<accession>A0ABD6EZN2</accession>
<dbReference type="Proteomes" id="UP001608902">
    <property type="component" value="Unassembled WGS sequence"/>
</dbReference>
<dbReference type="AlphaFoldDB" id="A0ABD6EZN2"/>
<keyword evidence="2" id="KW-1185">Reference proteome</keyword>
<evidence type="ECO:0000313" key="1">
    <source>
        <dbReference type="EMBL" id="MFH4982162.1"/>
    </source>
</evidence>
<gene>
    <name evidence="1" type="ORF">AB6A40_008871</name>
</gene>